<evidence type="ECO:0000313" key="2">
    <source>
        <dbReference type="Proteomes" id="UP000607653"/>
    </source>
</evidence>
<dbReference type="EMBL" id="DUZY01000007">
    <property type="protein sequence ID" value="DAD44505.1"/>
    <property type="molecule type" value="Genomic_DNA"/>
</dbReference>
<evidence type="ECO:0000313" key="1">
    <source>
        <dbReference type="EMBL" id="DAD44505.1"/>
    </source>
</evidence>
<protein>
    <submittedName>
        <fullName evidence="1">Uncharacterized protein</fullName>
    </submittedName>
</protein>
<reference evidence="1 2" key="1">
    <citation type="journal article" date="2020" name="Mol. Biol. Evol.">
        <title>Distinct Expression and Methylation Patterns for Genes with Different Fates following a Single Whole-Genome Duplication in Flowering Plants.</title>
        <authorList>
            <person name="Shi T."/>
            <person name="Rahmani R.S."/>
            <person name="Gugger P.F."/>
            <person name="Wang M."/>
            <person name="Li H."/>
            <person name="Zhang Y."/>
            <person name="Li Z."/>
            <person name="Wang Q."/>
            <person name="Van de Peer Y."/>
            <person name="Marchal K."/>
            <person name="Chen J."/>
        </authorList>
    </citation>
    <scope>NUCLEOTIDE SEQUENCE [LARGE SCALE GENOMIC DNA]</scope>
    <source>
        <tissue evidence="1">Leaf</tissue>
    </source>
</reference>
<keyword evidence="2" id="KW-1185">Reference proteome</keyword>
<gene>
    <name evidence="1" type="ORF">HUJ06_002735</name>
</gene>
<dbReference type="Proteomes" id="UP000607653">
    <property type="component" value="Unassembled WGS sequence"/>
</dbReference>
<proteinExistence type="predicted"/>
<organism evidence="1 2">
    <name type="scientific">Nelumbo nucifera</name>
    <name type="common">Sacred lotus</name>
    <dbReference type="NCBI Taxonomy" id="4432"/>
    <lineage>
        <taxon>Eukaryota</taxon>
        <taxon>Viridiplantae</taxon>
        <taxon>Streptophyta</taxon>
        <taxon>Embryophyta</taxon>
        <taxon>Tracheophyta</taxon>
        <taxon>Spermatophyta</taxon>
        <taxon>Magnoliopsida</taxon>
        <taxon>Proteales</taxon>
        <taxon>Nelumbonaceae</taxon>
        <taxon>Nelumbo</taxon>
    </lineage>
</organism>
<comment type="caution">
    <text evidence="1">The sequence shown here is derived from an EMBL/GenBank/DDBJ whole genome shotgun (WGS) entry which is preliminary data.</text>
</comment>
<accession>A0A822ZM00</accession>
<dbReference type="AlphaFoldDB" id="A0A822ZM00"/>
<name>A0A822ZM00_NELNU</name>
<sequence length="59" mass="6567">MEALSLLMMYTSTGIESHVTLGLECYCHTLEILFIQGDPILVKLDRFIVSHSGRIGSLI</sequence>